<reference evidence="2" key="1">
    <citation type="submission" date="2018-06" db="EMBL/GenBank/DDBJ databases">
        <title>Complete genome of Pseudomonas insecticola strain QZS01.</title>
        <authorList>
            <person name="Wang J."/>
            <person name="Su Q."/>
        </authorList>
    </citation>
    <scope>NUCLEOTIDE SEQUENCE [LARGE SCALE GENOMIC DNA]</scope>
    <source>
        <strain evidence="2">QZS01</strain>
    </source>
</reference>
<sequence length="85" mass="9624">MSRRCDTDWFRVICDLNKFNLSLQGISDMIQVPKPTIVGWKQGAEPKHGDGEKLVKLWCSVTGGSRTDLPGVSKDAWWSYHFKIG</sequence>
<protein>
    <recommendedName>
        <fullName evidence="3">XRE family transcriptional regulator</fullName>
    </recommendedName>
</protein>
<evidence type="ECO:0008006" key="3">
    <source>
        <dbReference type="Google" id="ProtNLM"/>
    </source>
</evidence>
<evidence type="ECO:0000313" key="1">
    <source>
        <dbReference type="EMBL" id="AZS49611.1"/>
    </source>
</evidence>
<dbReference type="AlphaFoldDB" id="A0A3Q9JJH9"/>
<accession>A0A3Q9JJH9</accession>
<name>A0A3Q9JJH9_9GAMM</name>
<dbReference type="RefSeq" id="WP_109703297.1">
    <property type="nucleotide sequence ID" value="NZ_CP029822.1"/>
</dbReference>
<proteinExistence type="predicted"/>
<dbReference type="EMBL" id="CP029822">
    <property type="protein sequence ID" value="AZS49611.1"/>
    <property type="molecule type" value="Genomic_DNA"/>
</dbReference>
<organism evidence="1 2">
    <name type="scientific">Entomomonas moraniae</name>
    <dbReference type="NCBI Taxonomy" id="2213226"/>
    <lineage>
        <taxon>Bacteria</taxon>
        <taxon>Pseudomonadati</taxon>
        <taxon>Pseudomonadota</taxon>
        <taxon>Gammaproteobacteria</taxon>
        <taxon>Pseudomonadales</taxon>
        <taxon>Pseudomonadaceae</taxon>
        <taxon>Entomomonas</taxon>
    </lineage>
</organism>
<dbReference type="KEGG" id="emo:DM558_01935"/>
<gene>
    <name evidence="1" type="ORF">DM558_01935</name>
</gene>
<dbReference type="Proteomes" id="UP000273143">
    <property type="component" value="Chromosome"/>
</dbReference>
<evidence type="ECO:0000313" key="2">
    <source>
        <dbReference type="Proteomes" id="UP000273143"/>
    </source>
</evidence>
<keyword evidence="2" id="KW-1185">Reference proteome</keyword>